<organism evidence="3 7">
    <name type="scientific">Feline herpesvirus 1</name>
    <name type="common">FeHV-1</name>
    <name type="synonym">Feline viral rhinotracheitis virus</name>
    <dbReference type="NCBI Taxonomy" id="10334"/>
    <lineage>
        <taxon>Viruses</taxon>
        <taxon>Duplodnaviria</taxon>
        <taxon>Heunggongvirae</taxon>
        <taxon>Peploviricota</taxon>
        <taxon>Herviviricetes</taxon>
        <taxon>Herpesvirales</taxon>
        <taxon>Orthoherpesviridae</taxon>
        <taxon>Alphaherpesvirinae</taxon>
        <taxon>Varicellovirus</taxon>
        <taxon>Varicellovirus felidalpha1</taxon>
    </lineage>
</organism>
<keyword evidence="7" id="KW-1185">Reference proteome</keyword>
<feature type="region of interest" description="Disordered" evidence="1">
    <location>
        <begin position="1"/>
        <end position="40"/>
    </location>
</feature>
<sequence>MELNRTPENMTTEKPNPIVQDPGSDPSPTQHEDVTTAETKSTDGVKFFGSSFVMRGNFVCHRDPDCRACRHLPFRHSYRDGLDSPHLSDALDIIGSNWVKIPRVFPDTPVEPWMRDYVIPDLDECVDSME</sequence>
<evidence type="ECO:0000313" key="3">
    <source>
        <dbReference type="EMBL" id="ACT88330.1"/>
    </source>
</evidence>
<proteinExistence type="evidence at transcript level"/>
<evidence type="ECO:0000313" key="4">
    <source>
        <dbReference type="EMBL" id="ANG65602.1"/>
    </source>
</evidence>
<evidence type="ECO:0000259" key="2">
    <source>
        <dbReference type="Pfam" id="PF25717"/>
    </source>
</evidence>
<reference evidence="5" key="4">
    <citation type="submission" date="2018-03" db="EMBL/GenBank/DDBJ databases">
        <title>Feline Herpesvirus 1 isolate HR-1.</title>
        <authorList>
            <person name="Tian J."/>
            <person name="Liu Y."/>
            <person name="Liu X."/>
            <person name="Sun X."/>
            <person name="Zhang J."/>
            <person name="Qu L."/>
        </authorList>
    </citation>
    <scope>NUCLEOTIDE SEQUENCE</scope>
    <source>
        <strain evidence="5">HR-1</strain>
    </source>
</reference>
<accession>D1FXV4</accession>
<protein>
    <submittedName>
        <fullName evidence="3">Protein V32</fullName>
    </submittedName>
</protein>
<dbReference type="Proteomes" id="UP000149016">
    <property type="component" value="Segment"/>
</dbReference>
<dbReference type="KEGG" id="vg:8658561"/>
<organismHost>
    <name type="scientific">Felidae</name>
    <name type="common">cat family</name>
    <dbReference type="NCBI Taxonomy" id="9681"/>
</organismHost>
<dbReference type="EMBL" id="FJ478159">
    <property type="protein sequence ID" value="ACT88330.1"/>
    <property type="molecule type" value="Genomic_DNA"/>
</dbReference>
<evidence type="ECO:0000313" key="6">
    <source>
        <dbReference type="Proteomes" id="UP000098246"/>
    </source>
</evidence>
<gene>
    <name evidence="3" type="primary">V32</name>
</gene>
<evidence type="ECO:0000313" key="7">
    <source>
        <dbReference type="Proteomes" id="UP000149016"/>
    </source>
</evidence>
<dbReference type="Pfam" id="PF25717">
    <property type="entry name" value="Herpes_ORF32"/>
    <property type="match status" value="1"/>
</dbReference>
<reference evidence="3" key="1">
    <citation type="submission" date="2009-12" db="EMBL/GenBank/DDBJ databases">
        <authorList>
            <person name="Tai S.-H."/>
            <person name="Niikura M."/>
            <person name="Cheng H.H."/>
            <person name="Kruger J.M."/>
            <person name="Wise A.G."/>
            <person name="Maes R.K."/>
        </authorList>
    </citation>
    <scope>NUCLEOTIDE SEQUENCE</scope>
    <source>
        <strain evidence="3">C-27</strain>
    </source>
</reference>
<dbReference type="OrthoDB" id="19837at10239"/>
<evidence type="ECO:0000256" key="1">
    <source>
        <dbReference type="SAM" id="MobiDB-lite"/>
    </source>
</evidence>
<dbReference type="InterPro" id="IPR057865">
    <property type="entry name" value="ORF32/34"/>
</dbReference>
<dbReference type="Proteomes" id="UP000098246">
    <property type="component" value="Segment"/>
</dbReference>
<feature type="domain" description="ORF32/34" evidence="2">
    <location>
        <begin position="52"/>
        <end position="127"/>
    </location>
</feature>
<reference evidence="4 6" key="3">
    <citation type="submission" date="2015-04" db="EMBL/GenBank/DDBJ databases">
        <title>Diversity among historical and modern clinical isolates of feline herpesvirus 1.</title>
        <authorList>
            <person name="Vaz P.K."/>
            <person name="Job N."/>
            <person name="Horsington J."/>
            <person name="Hartley C.A."/>
            <person name="Ficorilli N."/>
            <person name="Browning G.F."/>
            <person name="Devlin J.M."/>
        </authorList>
    </citation>
    <scope>NUCLEOTIDE SEQUENCE [LARGE SCALE GENOMIC DNA]</scope>
    <source>
        <strain evidence="4">Feligen</strain>
    </source>
</reference>
<dbReference type="EMBL" id="MH027351">
    <property type="protein sequence ID" value="AVR53462.1"/>
    <property type="molecule type" value="mRNA"/>
</dbReference>
<feature type="compositionally biased region" description="Polar residues" evidence="1">
    <location>
        <begin position="1"/>
        <end position="14"/>
    </location>
</feature>
<dbReference type="RefSeq" id="YP_003331553.1">
    <property type="nucleotide sequence ID" value="NC_013590.2"/>
</dbReference>
<dbReference type="EMBL" id="KR296657">
    <property type="protein sequence ID" value="ANG65602.1"/>
    <property type="molecule type" value="Genomic_DNA"/>
</dbReference>
<dbReference type="GeneID" id="8658561"/>
<name>D1FXV4_FHV1</name>
<evidence type="ECO:0000313" key="5">
    <source>
        <dbReference type="EMBL" id="AVR53462.1"/>
    </source>
</evidence>
<reference evidence="3 7" key="2">
    <citation type="journal article" date="2010" name="Virology">
        <title>Complete genomic sequence and an infectious BAC clone of feline herpesvirus-1 (FHV-1).</title>
        <authorList>
            <person name="Tai S.H."/>
            <person name="Niikura M."/>
            <person name="Cheng H.H."/>
            <person name="Kruger J.M."/>
            <person name="Wise A.G."/>
            <person name="Maes R.K."/>
        </authorList>
    </citation>
    <scope>NUCLEOTIDE SEQUENCE [LARGE SCALE GENOMIC DNA]</scope>
    <source>
        <strain evidence="3">C-27</strain>
    </source>
</reference>